<name>A0A0W8G1I5_9ZZZZ</name>
<sequence length="149" mass="16804">MKAIKIIFIVMLMFFLASCSSMKLEPANFAWPIESVITTDNSGNVFIERFTTEFNASNLFRAEFGETTEIANKELRVIRDQLGYYVMTSPGFMNVYVFEVDNGALVQVNKIFISKEGVVNPALNQRSPNIELISNGVSYLIDSKGLKRK</sequence>
<protein>
    <recommendedName>
        <fullName evidence="2">Lipoprotein</fullName>
    </recommendedName>
</protein>
<accession>A0A0W8G1I5</accession>
<gene>
    <name evidence="1" type="ORF">ASZ90_003330</name>
</gene>
<dbReference type="PROSITE" id="PS51257">
    <property type="entry name" value="PROKAR_LIPOPROTEIN"/>
    <property type="match status" value="1"/>
</dbReference>
<evidence type="ECO:0000313" key="1">
    <source>
        <dbReference type="EMBL" id="KUG26814.1"/>
    </source>
</evidence>
<evidence type="ECO:0008006" key="2">
    <source>
        <dbReference type="Google" id="ProtNLM"/>
    </source>
</evidence>
<dbReference type="AlphaFoldDB" id="A0A0W8G1I5"/>
<reference evidence="1" key="1">
    <citation type="journal article" date="2015" name="Proc. Natl. Acad. Sci. U.S.A.">
        <title>Networks of energetic and metabolic interactions define dynamics in microbial communities.</title>
        <authorList>
            <person name="Embree M."/>
            <person name="Liu J.K."/>
            <person name="Al-Bassam M.M."/>
            <person name="Zengler K."/>
        </authorList>
    </citation>
    <scope>NUCLEOTIDE SEQUENCE</scope>
</reference>
<proteinExistence type="predicted"/>
<comment type="caution">
    <text evidence="1">The sequence shown here is derived from an EMBL/GenBank/DDBJ whole genome shotgun (WGS) entry which is preliminary data.</text>
</comment>
<organism evidence="1">
    <name type="scientific">hydrocarbon metagenome</name>
    <dbReference type="NCBI Taxonomy" id="938273"/>
    <lineage>
        <taxon>unclassified sequences</taxon>
        <taxon>metagenomes</taxon>
        <taxon>ecological metagenomes</taxon>
    </lineage>
</organism>
<dbReference type="EMBL" id="LNQE01000400">
    <property type="protein sequence ID" value="KUG26814.1"/>
    <property type="molecule type" value="Genomic_DNA"/>
</dbReference>